<sequence>MSVTRPTTVRLASGRVSFRLHARSLWVCLVLLVVTAGALLAALVMGEYPITVADAITSVFGEGSRLAELFVDRRRLPRALTAILVGIALGVSGAVFQSLTRNPLGSPDIVGFGQGASTGAVLVLLVFSGGTTQTALGAFAGGLVSAAVVYLLALKRGAHGYRLVLVGIGVSSMLIAFNNYLVTRADLNDARAATVWIVGSLFERRWPEATLMFFTVLILVPVTLILGRALSILDIGDEGAKGLGVRVERSRLALIVVAVALTAVATACAGPVAFVALVAPQVSRRLTGSGGPGLLPAGLLGGALLLISDLVAQRLTSPGELPVGVITGAVGGVYLGWLLLREWRSGRG</sequence>
<protein>
    <submittedName>
        <fullName evidence="9">Iron complex transport system permease protein</fullName>
    </submittedName>
</protein>
<name>A0A7W7WXU6_9PSEU</name>
<dbReference type="Gene3D" id="1.10.3470.10">
    <property type="entry name" value="ABC transporter involved in vitamin B12 uptake, BtuC"/>
    <property type="match status" value="1"/>
</dbReference>
<feature type="transmembrane region" description="Helical" evidence="8">
    <location>
        <begin position="79"/>
        <end position="97"/>
    </location>
</feature>
<evidence type="ECO:0000256" key="1">
    <source>
        <dbReference type="ARBA" id="ARBA00004651"/>
    </source>
</evidence>
<dbReference type="RefSeq" id="WP_184671384.1">
    <property type="nucleotide sequence ID" value="NZ_BAABAI010000037.1"/>
</dbReference>
<keyword evidence="10" id="KW-1185">Reference proteome</keyword>
<dbReference type="AlphaFoldDB" id="A0A7W7WXU6"/>
<evidence type="ECO:0000256" key="5">
    <source>
        <dbReference type="ARBA" id="ARBA00022692"/>
    </source>
</evidence>
<evidence type="ECO:0000256" key="2">
    <source>
        <dbReference type="ARBA" id="ARBA00007935"/>
    </source>
</evidence>
<keyword evidence="5 8" id="KW-0812">Transmembrane</keyword>
<feature type="transmembrane region" description="Helical" evidence="8">
    <location>
        <begin position="161"/>
        <end position="181"/>
    </location>
</feature>
<dbReference type="Pfam" id="PF01032">
    <property type="entry name" value="FecCD"/>
    <property type="match status" value="1"/>
</dbReference>
<dbReference type="InterPro" id="IPR037294">
    <property type="entry name" value="ABC_BtuC-like"/>
</dbReference>
<keyword evidence="6 8" id="KW-1133">Transmembrane helix</keyword>
<comment type="caution">
    <text evidence="9">The sequence shown here is derived from an EMBL/GenBank/DDBJ whole genome shotgun (WGS) entry which is preliminary data.</text>
</comment>
<keyword evidence="4" id="KW-1003">Cell membrane</keyword>
<dbReference type="SUPFAM" id="SSF81345">
    <property type="entry name" value="ABC transporter involved in vitamin B12 uptake, BtuC"/>
    <property type="match status" value="1"/>
</dbReference>
<dbReference type="PANTHER" id="PTHR30472:SF24">
    <property type="entry name" value="FERRIC ENTEROBACTIN TRANSPORT SYSTEM PERMEASE PROTEIN FEPG"/>
    <property type="match status" value="1"/>
</dbReference>
<keyword evidence="3" id="KW-0813">Transport</keyword>
<feature type="transmembrane region" description="Helical" evidence="8">
    <location>
        <begin position="321"/>
        <end position="340"/>
    </location>
</feature>
<feature type="transmembrane region" description="Helical" evidence="8">
    <location>
        <begin position="252"/>
        <end position="274"/>
    </location>
</feature>
<dbReference type="PANTHER" id="PTHR30472">
    <property type="entry name" value="FERRIC ENTEROBACTIN TRANSPORT SYSTEM PERMEASE PROTEIN"/>
    <property type="match status" value="1"/>
</dbReference>
<keyword evidence="7 8" id="KW-0472">Membrane</keyword>
<dbReference type="GO" id="GO:0005886">
    <property type="term" value="C:plasma membrane"/>
    <property type="evidence" value="ECO:0007669"/>
    <property type="project" value="UniProtKB-SubCell"/>
</dbReference>
<feature type="transmembrane region" description="Helical" evidence="8">
    <location>
        <begin position="109"/>
        <end position="129"/>
    </location>
</feature>
<gene>
    <name evidence="9" type="ORF">F4559_004382</name>
</gene>
<evidence type="ECO:0000256" key="8">
    <source>
        <dbReference type="SAM" id="Phobius"/>
    </source>
</evidence>
<feature type="transmembrane region" description="Helical" evidence="8">
    <location>
        <begin position="294"/>
        <end position="312"/>
    </location>
</feature>
<reference evidence="9 10" key="1">
    <citation type="submission" date="2020-08" db="EMBL/GenBank/DDBJ databases">
        <title>Sequencing the genomes of 1000 actinobacteria strains.</title>
        <authorList>
            <person name="Klenk H.-P."/>
        </authorList>
    </citation>
    <scope>NUCLEOTIDE SEQUENCE [LARGE SCALE GENOMIC DNA]</scope>
    <source>
        <strain evidence="9 10">DSM 45084</strain>
    </source>
</reference>
<feature type="transmembrane region" description="Helical" evidence="8">
    <location>
        <begin position="211"/>
        <end position="231"/>
    </location>
</feature>
<evidence type="ECO:0000256" key="6">
    <source>
        <dbReference type="ARBA" id="ARBA00022989"/>
    </source>
</evidence>
<feature type="transmembrane region" description="Helical" evidence="8">
    <location>
        <begin position="135"/>
        <end position="154"/>
    </location>
</feature>
<dbReference type="Proteomes" id="UP000542674">
    <property type="component" value="Unassembled WGS sequence"/>
</dbReference>
<dbReference type="EMBL" id="JACHJS010000001">
    <property type="protein sequence ID" value="MBB4967023.1"/>
    <property type="molecule type" value="Genomic_DNA"/>
</dbReference>
<comment type="subcellular location">
    <subcellularLocation>
        <location evidence="1">Cell membrane</location>
        <topology evidence="1">Multi-pass membrane protein</topology>
    </subcellularLocation>
</comment>
<dbReference type="GO" id="GO:0033214">
    <property type="term" value="P:siderophore-iron import into cell"/>
    <property type="evidence" value="ECO:0007669"/>
    <property type="project" value="TreeGrafter"/>
</dbReference>
<dbReference type="FunFam" id="1.10.3470.10:FF:000001">
    <property type="entry name" value="Vitamin B12 ABC transporter permease BtuC"/>
    <property type="match status" value="1"/>
</dbReference>
<evidence type="ECO:0000313" key="10">
    <source>
        <dbReference type="Proteomes" id="UP000542674"/>
    </source>
</evidence>
<evidence type="ECO:0000313" key="9">
    <source>
        <dbReference type="EMBL" id="MBB4967023.1"/>
    </source>
</evidence>
<dbReference type="CDD" id="cd06550">
    <property type="entry name" value="TM_ABC_iron-siderophores_like"/>
    <property type="match status" value="1"/>
</dbReference>
<proteinExistence type="inferred from homology"/>
<evidence type="ECO:0000256" key="3">
    <source>
        <dbReference type="ARBA" id="ARBA00022448"/>
    </source>
</evidence>
<evidence type="ECO:0000256" key="7">
    <source>
        <dbReference type="ARBA" id="ARBA00023136"/>
    </source>
</evidence>
<evidence type="ECO:0000256" key="4">
    <source>
        <dbReference type="ARBA" id="ARBA00022475"/>
    </source>
</evidence>
<organism evidence="9 10">
    <name type="scientific">Saccharothrix violaceirubra</name>
    <dbReference type="NCBI Taxonomy" id="413306"/>
    <lineage>
        <taxon>Bacteria</taxon>
        <taxon>Bacillati</taxon>
        <taxon>Actinomycetota</taxon>
        <taxon>Actinomycetes</taxon>
        <taxon>Pseudonocardiales</taxon>
        <taxon>Pseudonocardiaceae</taxon>
        <taxon>Saccharothrix</taxon>
    </lineage>
</organism>
<dbReference type="InterPro" id="IPR000522">
    <property type="entry name" value="ABC_transptr_permease_BtuC"/>
</dbReference>
<dbReference type="GO" id="GO:0022857">
    <property type="term" value="F:transmembrane transporter activity"/>
    <property type="evidence" value="ECO:0007669"/>
    <property type="project" value="InterPro"/>
</dbReference>
<comment type="similarity">
    <text evidence="2">Belongs to the binding-protein-dependent transport system permease family. FecCD subfamily.</text>
</comment>
<accession>A0A7W7WXU6</accession>